<dbReference type="Proteomes" id="UP001190700">
    <property type="component" value="Unassembled WGS sequence"/>
</dbReference>
<dbReference type="EMBL" id="LGRX02003354">
    <property type="protein sequence ID" value="KAK3282376.1"/>
    <property type="molecule type" value="Genomic_DNA"/>
</dbReference>
<reference evidence="2 3" key="1">
    <citation type="journal article" date="2015" name="Genome Biol. Evol.">
        <title>Comparative Genomics of a Bacterivorous Green Alga Reveals Evolutionary Causalities and Consequences of Phago-Mixotrophic Mode of Nutrition.</title>
        <authorList>
            <person name="Burns J.A."/>
            <person name="Paasch A."/>
            <person name="Narechania A."/>
            <person name="Kim E."/>
        </authorList>
    </citation>
    <scope>NUCLEOTIDE SEQUENCE [LARGE SCALE GENOMIC DNA]</scope>
    <source>
        <strain evidence="2 3">PLY_AMNH</strain>
    </source>
</reference>
<feature type="region of interest" description="Disordered" evidence="1">
    <location>
        <begin position="65"/>
        <end position="84"/>
    </location>
</feature>
<keyword evidence="3" id="KW-1185">Reference proteome</keyword>
<evidence type="ECO:0000256" key="1">
    <source>
        <dbReference type="SAM" id="MobiDB-lite"/>
    </source>
</evidence>
<sequence length="112" mass="11968">MQDCVVQAGCGGTAAGWHTEAPPGAGLHEGPIRAHHARRGYGAHAEGGKASRAPEECHRMRVTAEGSLDQQQTGTGLRHKQKAAHKDVAVEVKLIRTGQHQCTWAVPPPHIY</sequence>
<organism evidence="2 3">
    <name type="scientific">Cymbomonas tetramitiformis</name>
    <dbReference type="NCBI Taxonomy" id="36881"/>
    <lineage>
        <taxon>Eukaryota</taxon>
        <taxon>Viridiplantae</taxon>
        <taxon>Chlorophyta</taxon>
        <taxon>Pyramimonadophyceae</taxon>
        <taxon>Pyramimonadales</taxon>
        <taxon>Pyramimonadaceae</taxon>
        <taxon>Cymbomonas</taxon>
    </lineage>
</organism>
<protein>
    <submittedName>
        <fullName evidence="2">Uncharacterized protein</fullName>
    </submittedName>
</protein>
<name>A0AAE0LEE1_9CHLO</name>
<evidence type="ECO:0000313" key="2">
    <source>
        <dbReference type="EMBL" id="KAK3282376.1"/>
    </source>
</evidence>
<feature type="region of interest" description="Disordered" evidence="1">
    <location>
        <begin position="12"/>
        <end position="31"/>
    </location>
</feature>
<comment type="caution">
    <text evidence="2">The sequence shown here is derived from an EMBL/GenBank/DDBJ whole genome shotgun (WGS) entry which is preliminary data.</text>
</comment>
<evidence type="ECO:0000313" key="3">
    <source>
        <dbReference type="Proteomes" id="UP001190700"/>
    </source>
</evidence>
<dbReference type="AlphaFoldDB" id="A0AAE0LEE1"/>
<gene>
    <name evidence="2" type="ORF">CYMTET_9878</name>
</gene>
<accession>A0AAE0LEE1</accession>
<proteinExistence type="predicted"/>